<organism evidence="2 3">
    <name type="scientific">Acorus calamus</name>
    <name type="common">Sweet flag</name>
    <dbReference type="NCBI Taxonomy" id="4465"/>
    <lineage>
        <taxon>Eukaryota</taxon>
        <taxon>Viridiplantae</taxon>
        <taxon>Streptophyta</taxon>
        <taxon>Embryophyta</taxon>
        <taxon>Tracheophyta</taxon>
        <taxon>Spermatophyta</taxon>
        <taxon>Magnoliopsida</taxon>
        <taxon>Liliopsida</taxon>
        <taxon>Acoraceae</taxon>
        <taxon>Acorus</taxon>
    </lineage>
</organism>
<feature type="compositionally biased region" description="Basic residues" evidence="1">
    <location>
        <begin position="150"/>
        <end position="163"/>
    </location>
</feature>
<reference evidence="2" key="2">
    <citation type="submission" date="2023-06" db="EMBL/GenBank/DDBJ databases">
        <authorList>
            <person name="Ma L."/>
            <person name="Liu K.-W."/>
            <person name="Li Z."/>
            <person name="Hsiao Y.-Y."/>
            <person name="Qi Y."/>
            <person name="Fu T."/>
            <person name="Tang G."/>
            <person name="Zhang D."/>
            <person name="Sun W.-H."/>
            <person name="Liu D.-K."/>
            <person name="Li Y."/>
            <person name="Chen G.-Z."/>
            <person name="Liu X.-D."/>
            <person name="Liao X.-Y."/>
            <person name="Jiang Y.-T."/>
            <person name="Yu X."/>
            <person name="Hao Y."/>
            <person name="Huang J."/>
            <person name="Zhao X.-W."/>
            <person name="Ke S."/>
            <person name="Chen Y.-Y."/>
            <person name="Wu W.-L."/>
            <person name="Hsu J.-L."/>
            <person name="Lin Y.-F."/>
            <person name="Huang M.-D."/>
            <person name="Li C.-Y."/>
            <person name="Huang L."/>
            <person name="Wang Z.-W."/>
            <person name="Zhao X."/>
            <person name="Zhong W.-Y."/>
            <person name="Peng D.-H."/>
            <person name="Ahmad S."/>
            <person name="Lan S."/>
            <person name="Zhang J.-S."/>
            <person name="Tsai W.-C."/>
            <person name="Van De Peer Y."/>
            <person name="Liu Z.-J."/>
        </authorList>
    </citation>
    <scope>NUCLEOTIDE SEQUENCE</scope>
    <source>
        <strain evidence="2">CP</strain>
        <tissue evidence="2">Leaves</tissue>
    </source>
</reference>
<evidence type="ECO:0000256" key="1">
    <source>
        <dbReference type="SAM" id="MobiDB-lite"/>
    </source>
</evidence>
<reference evidence="2" key="1">
    <citation type="journal article" date="2023" name="Nat. Commun.">
        <title>Diploid and tetraploid genomes of Acorus and the evolution of monocots.</title>
        <authorList>
            <person name="Ma L."/>
            <person name="Liu K.W."/>
            <person name="Li Z."/>
            <person name="Hsiao Y.Y."/>
            <person name="Qi Y."/>
            <person name="Fu T."/>
            <person name="Tang G.D."/>
            <person name="Zhang D."/>
            <person name="Sun W.H."/>
            <person name="Liu D.K."/>
            <person name="Li Y."/>
            <person name="Chen G.Z."/>
            <person name="Liu X.D."/>
            <person name="Liao X.Y."/>
            <person name="Jiang Y.T."/>
            <person name="Yu X."/>
            <person name="Hao Y."/>
            <person name="Huang J."/>
            <person name="Zhao X.W."/>
            <person name="Ke S."/>
            <person name="Chen Y.Y."/>
            <person name="Wu W.L."/>
            <person name="Hsu J.L."/>
            <person name="Lin Y.F."/>
            <person name="Huang M.D."/>
            <person name="Li C.Y."/>
            <person name="Huang L."/>
            <person name="Wang Z.W."/>
            <person name="Zhao X."/>
            <person name="Zhong W.Y."/>
            <person name="Peng D.H."/>
            <person name="Ahmad S."/>
            <person name="Lan S."/>
            <person name="Zhang J.S."/>
            <person name="Tsai W.C."/>
            <person name="Van de Peer Y."/>
            <person name="Liu Z.J."/>
        </authorList>
    </citation>
    <scope>NUCLEOTIDE SEQUENCE</scope>
    <source>
        <strain evidence="2">CP</strain>
    </source>
</reference>
<evidence type="ECO:0000313" key="3">
    <source>
        <dbReference type="Proteomes" id="UP001180020"/>
    </source>
</evidence>
<proteinExistence type="predicted"/>
<sequence>MARGFSIREYAAERRSVDVAKSWPFGGEVEEEEMRASLPPMTWRRQRWWCEELEIARSREEEQNGGTVEIRRGSEGAAKVCPVCERFSAATANALSAHIDGCLGEARPGPSKRKSKKARSLKKKKRSIVEIFAAAPLIGDGSDGRDGVRKSKKAKKKKKKLNKKSKDIIDHINLPPMVDFSWTQKIQFRDRKFSKEITGSAGIKKKKKSPLKRFPMKGKVKMLRSSKLTDKLQPRQTTVFPVRSILKKQTRLTSMDKDKGIAVGGLQRDDVSQIHYARLTGKHVKFSDKDDILDHNKKWFSSHIDLPQLQSFCKAFSDVLEAASVLDRPAKSDKHLPASNLSRTENVGDATTVEISDHGRGVQAVHEKEQTSDNQNHLTLLHDNSSKKSCSDVEETPDGSMDLNLAQRNFNKFLCCKTGSSSTPNDPSHTNVLETPSPVDDDSFSSDVVNDAEGKLQGAHVADQSRRNFGAMPTPCSSEMCSLTNVSSSTSSQTSASSISISQNVNESQPHPAVSINQNVYSCSSQFPQLPSFYPQDRISGMYSSADQNNRVAHNTSNFSEMKIIRNRYTNEEFMGLPLNSQGELIQLHPNGSNGFSQLLKKQNTSSVGGFTLSSFAEPTRTIGHLNMSNLPVTAEPPKENLQWFPEQYYSSASASNSWPCFTEFHDGKRTEMQHHYLVRHADQRESERNITGVSLHGCREYNQAPCILGREKIQANCNQKTDLPTMRLMGKTVTVGRNNDRFQGFDDGKVWTDKEIIREQRTPVRMSEYFRNHQFQQEVVIHPVPGTSKETPVQAQVSSVSPNSFQIARMDPRVVHTFMDGQAHLMSRNDHSLMSRSQGGKFDHFENPFPMQAKPSRTTESSTSRDESVQFSYKIPFMRPGGQSFHQHMMFNPTGYSSASGSPYTMVYQDHGKYVQSPSAPRSSAPNMPQWLQNAKQHKNSPSSSYKPYSDPGISDHSCTLPATDLMPVHSPYPASMISFPAQSSNASHANMQSISNAPIVYPSFVPSFAVIGTSSAVNANSVKKSKKSVTMKSNYPCSVGTDNQAKTKKRPSSEADVLTRPTKMPKSDLQIDSITRGLRRVELLNGNTENSAGKQECHVYRNKLVNCDYPEEDVNRDRLQTSPSISSTKVEKLGRQGPIKLTAGAKHIFKPGQSSDRDSSKLTHSTIPFSVAANSGEIPLFLKKPAKIYRL</sequence>
<name>A0AAV9F8G8_ACOCL</name>
<feature type="region of interest" description="Disordered" evidence="1">
    <location>
        <begin position="331"/>
        <end position="350"/>
    </location>
</feature>
<feature type="region of interest" description="Disordered" evidence="1">
    <location>
        <begin position="419"/>
        <end position="442"/>
    </location>
</feature>
<dbReference type="PANTHER" id="PTHR36892:SF1">
    <property type="entry name" value="OS05G0518200 PROTEIN"/>
    <property type="match status" value="1"/>
</dbReference>
<feature type="compositionally biased region" description="Polar residues" evidence="1">
    <location>
        <begin position="419"/>
        <end position="434"/>
    </location>
</feature>
<feature type="region of interest" description="Disordered" evidence="1">
    <location>
        <begin position="366"/>
        <end position="401"/>
    </location>
</feature>
<comment type="caution">
    <text evidence="2">The sequence shown here is derived from an EMBL/GenBank/DDBJ whole genome shotgun (WGS) entry which is preliminary data.</text>
</comment>
<feature type="compositionally biased region" description="Low complexity" evidence="1">
    <location>
        <begin position="941"/>
        <end position="951"/>
    </location>
</feature>
<feature type="region of interest" description="Disordered" evidence="1">
    <location>
        <begin position="101"/>
        <end position="122"/>
    </location>
</feature>
<feature type="region of interest" description="Disordered" evidence="1">
    <location>
        <begin position="916"/>
        <end position="954"/>
    </location>
</feature>
<accession>A0AAV9F8G8</accession>
<dbReference type="PANTHER" id="PTHR36892">
    <property type="entry name" value="OS01G0201800 PROTEIN"/>
    <property type="match status" value="1"/>
</dbReference>
<feature type="compositionally biased region" description="Polar residues" evidence="1">
    <location>
        <begin position="917"/>
        <end position="936"/>
    </location>
</feature>
<evidence type="ECO:0008006" key="4">
    <source>
        <dbReference type="Google" id="ProtNLM"/>
    </source>
</evidence>
<evidence type="ECO:0000313" key="2">
    <source>
        <dbReference type="EMBL" id="KAK1321153.1"/>
    </source>
</evidence>
<feature type="region of interest" description="Disordered" evidence="1">
    <location>
        <begin position="848"/>
        <end position="869"/>
    </location>
</feature>
<dbReference type="EMBL" id="JAUJYO010000003">
    <property type="protein sequence ID" value="KAK1321153.1"/>
    <property type="molecule type" value="Genomic_DNA"/>
</dbReference>
<gene>
    <name evidence="2" type="ORF">QJS10_CPA03g00791</name>
</gene>
<dbReference type="AlphaFoldDB" id="A0AAV9F8G8"/>
<protein>
    <recommendedName>
        <fullName evidence="4">UBZ4-type domain-containing protein</fullName>
    </recommendedName>
</protein>
<keyword evidence="3" id="KW-1185">Reference proteome</keyword>
<dbReference type="Proteomes" id="UP001180020">
    <property type="component" value="Unassembled WGS sequence"/>
</dbReference>
<feature type="region of interest" description="Disordered" evidence="1">
    <location>
        <begin position="142"/>
        <end position="167"/>
    </location>
</feature>
<feature type="compositionally biased region" description="Basic residues" evidence="1">
    <location>
        <begin position="110"/>
        <end position="122"/>
    </location>
</feature>
<feature type="region of interest" description="Disordered" evidence="1">
    <location>
        <begin position="1037"/>
        <end position="1067"/>
    </location>
</feature>